<accession>A0A7W7QM01</accession>
<evidence type="ECO:0000313" key="2">
    <source>
        <dbReference type="Proteomes" id="UP000552644"/>
    </source>
</evidence>
<dbReference type="EMBL" id="JACHJP010000002">
    <property type="protein sequence ID" value="MBB4915551.1"/>
    <property type="molecule type" value="Genomic_DNA"/>
</dbReference>
<name>A0A7W7QM01_9ACTN</name>
<keyword evidence="2" id="KW-1185">Reference proteome</keyword>
<evidence type="ECO:0000313" key="1">
    <source>
        <dbReference type="EMBL" id="MBB4915551.1"/>
    </source>
</evidence>
<gene>
    <name evidence="1" type="ORF">FHS44_002636</name>
</gene>
<comment type="caution">
    <text evidence="1">The sequence shown here is derived from an EMBL/GenBank/DDBJ whole genome shotgun (WGS) entry which is preliminary data.</text>
</comment>
<proteinExistence type="predicted"/>
<dbReference type="Proteomes" id="UP000552644">
    <property type="component" value="Unassembled WGS sequence"/>
</dbReference>
<protein>
    <submittedName>
        <fullName evidence="1">Uncharacterized protein</fullName>
    </submittedName>
</protein>
<reference evidence="1 2" key="1">
    <citation type="submission" date="2020-08" db="EMBL/GenBank/DDBJ databases">
        <title>Genomic Encyclopedia of Type Strains, Phase III (KMG-III): the genomes of soil and plant-associated and newly described type strains.</title>
        <authorList>
            <person name="Whitman W."/>
        </authorList>
    </citation>
    <scope>NUCLEOTIDE SEQUENCE [LARGE SCALE GENOMIC DNA]</scope>
    <source>
        <strain evidence="1 2">CECT 8840</strain>
    </source>
</reference>
<organism evidence="1 2">
    <name type="scientific">Streptosporangium saharense</name>
    <dbReference type="NCBI Taxonomy" id="1706840"/>
    <lineage>
        <taxon>Bacteria</taxon>
        <taxon>Bacillati</taxon>
        <taxon>Actinomycetota</taxon>
        <taxon>Actinomycetes</taxon>
        <taxon>Streptosporangiales</taxon>
        <taxon>Streptosporangiaceae</taxon>
        <taxon>Streptosporangium</taxon>
    </lineage>
</organism>
<sequence>MDESVRTVPSPTRFVVELEVIVHGQEAMTAGFAV</sequence>
<dbReference type="AlphaFoldDB" id="A0A7W7QM01"/>